<dbReference type="SUPFAM" id="SSF111369">
    <property type="entry name" value="HlyD-like secretion proteins"/>
    <property type="match status" value="1"/>
</dbReference>
<gene>
    <name evidence="9" type="ORF">DI565_16635</name>
</gene>
<feature type="domain" description="CusB-like barrel-sandwich hybrid" evidence="6">
    <location>
        <begin position="188"/>
        <end position="307"/>
    </location>
</feature>
<dbReference type="EMBL" id="QFPN01000009">
    <property type="protein sequence ID" value="PZQ12446.1"/>
    <property type="molecule type" value="Genomic_DNA"/>
</dbReference>
<dbReference type="PANTHER" id="PTHR30097">
    <property type="entry name" value="CATION EFFLUX SYSTEM PROTEIN CUSB"/>
    <property type="match status" value="1"/>
</dbReference>
<dbReference type="InterPro" id="IPR058649">
    <property type="entry name" value="CzcB_C"/>
</dbReference>
<dbReference type="Pfam" id="PF25919">
    <property type="entry name" value="BSH_CusB"/>
    <property type="match status" value="1"/>
</dbReference>
<feature type="domain" description="CusB-like beta-barrel" evidence="7">
    <location>
        <begin position="312"/>
        <end position="385"/>
    </location>
</feature>
<dbReference type="GO" id="GO:0060003">
    <property type="term" value="P:copper ion export"/>
    <property type="evidence" value="ECO:0007669"/>
    <property type="project" value="TreeGrafter"/>
</dbReference>
<feature type="region of interest" description="Disordered" evidence="5">
    <location>
        <begin position="75"/>
        <end position="164"/>
    </location>
</feature>
<dbReference type="Gene3D" id="2.40.30.170">
    <property type="match status" value="1"/>
</dbReference>
<evidence type="ECO:0000259" key="6">
    <source>
        <dbReference type="Pfam" id="PF25919"/>
    </source>
</evidence>
<dbReference type="Pfam" id="PF25975">
    <property type="entry name" value="CzcB_C"/>
    <property type="match status" value="1"/>
</dbReference>
<organism evidence="9 10">
    <name type="scientific">Ancylobacter novellus</name>
    <name type="common">Thiobacillus novellus</name>
    <dbReference type="NCBI Taxonomy" id="921"/>
    <lineage>
        <taxon>Bacteria</taxon>
        <taxon>Pseudomonadati</taxon>
        <taxon>Pseudomonadota</taxon>
        <taxon>Alphaproteobacteria</taxon>
        <taxon>Hyphomicrobiales</taxon>
        <taxon>Xanthobacteraceae</taxon>
        <taxon>Ancylobacter</taxon>
    </lineage>
</organism>
<dbReference type="GO" id="GO:0015679">
    <property type="term" value="P:plasma membrane copper ion transport"/>
    <property type="evidence" value="ECO:0007669"/>
    <property type="project" value="TreeGrafter"/>
</dbReference>
<dbReference type="GO" id="GO:0022857">
    <property type="term" value="F:transmembrane transporter activity"/>
    <property type="evidence" value="ECO:0007669"/>
    <property type="project" value="InterPro"/>
</dbReference>
<dbReference type="InterPro" id="IPR058790">
    <property type="entry name" value="BSH_CusB"/>
</dbReference>
<evidence type="ECO:0000313" key="9">
    <source>
        <dbReference type="EMBL" id="PZQ12446.1"/>
    </source>
</evidence>
<dbReference type="NCBIfam" id="TIGR01730">
    <property type="entry name" value="RND_mfp"/>
    <property type="match status" value="1"/>
</dbReference>
<reference evidence="9 10" key="1">
    <citation type="submission" date="2017-08" db="EMBL/GenBank/DDBJ databases">
        <title>Infants hospitalized years apart are colonized by the same room-sourced microbial strains.</title>
        <authorList>
            <person name="Brooks B."/>
            <person name="Olm M.R."/>
            <person name="Firek B.A."/>
            <person name="Baker R."/>
            <person name="Thomas B.C."/>
            <person name="Morowitz M.J."/>
            <person name="Banfield J.F."/>
        </authorList>
    </citation>
    <scope>NUCLEOTIDE SEQUENCE [LARGE SCALE GENOMIC DNA]</scope>
    <source>
        <strain evidence="9">S2_005_003_R2_43</strain>
    </source>
</reference>
<dbReference type="InterPro" id="IPR058792">
    <property type="entry name" value="Beta-barrel_RND_2"/>
</dbReference>
<proteinExistence type="inferred from homology"/>
<accession>A0A2W5K5H4</accession>
<feature type="domain" description="CzcB-like C-terminal circularly permuted SH3-like" evidence="8">
    <location>
        <begin position="396"/>
        <end position="453"/>
    </location>
</feature>
<dbReference type="GO" id="GO:0016020">
    <property type="term" value="C:membrane"/>
    <property type="evidence" value="ECO:0007669"/>
    <property type="project" value="InterPro"/>
</dbReference>
<dbReference type="Gene3D" id="2.40.420.20">
    <property type="match status" value="1"/>
</dbReference>
<evidence type="ECO:0000259" key="7">
    <source>
        <dbReference type="Pfam" id="PF25954"/>
    </source>
</evidence>
<evidence type="ECO:0000256" key="2">
    <source>
        <dbReference type="ARBA" id="ARBA00022448"/>
    </source>
</evidence>
<name>A0A2W5K5H4_ANCNO</name>
<dbReference type="FunFam" id="2.40.30.170:FF:000010">
    <property type="entry name" value="Efflux RND transporter periplasmic adaptor subunit"/>
    <property type="match status" value="1"/>
</dbReference>
<sequence length="472" mass="50353">MRRAVVVCLLVAGVAGAGYAGFNRGWIPVSENLFQRAAAQPASDGRILYYRHPDGGAVYSAGPREADDGRPFAPVREGEDVGFDAKTGEPTEPGRRAVAVDPKPQKPGRILFYRNPMGLPDTSPTPKKDSMGMDYIPVYEGDGEGSTVSVDPGKRQRSGVRTETVSRRSLSVPVRAAGVIQLDERRISVVAVRAQSFVNKVEPVTTGDRVKRGQVLMRLYSPEVAAAAAQYLSIVGQPTAAGKAVVDGARRRLENLDVPDAVIDEVERSRRAPLDFAWTSPRDGVVLSRKAVDGMQAMPGEEMFRIADLSLVWAVLDIPEAQLPLVEAGQTVTVRPRGATTAYKGRITLIYPEINVATRTARLRVELANPDGALKPEMYVDADIETGAAAAVLAAPLSAVIDSGDRRVALIEKGEGKFEPRDVTIGRSGEGYVEVRSGLAEGDKVVVAANFLIDAESNLKAALSGLSAGASQ</sequence>
<protein>
    <submittedName>
        <fullName evidence="9">Efflux transporter periplasmic adaptor subunit</fullName>
    </submittedName>
</protein>
<dbReference type="GO" id="GO:0046914">
    <property type="term" value="F:transition metal ion binding"/>
    <property type="evidence" value="ECO:0007669"/>
    <property type="project" value="TreeGrafter"/>
</dbReference>
<dbReference type="InterPro" id="IPR051909">
    <property type="entry name" value="MFP_Cation_Efflux"/>
</dbReference>
<dbReference type="Gene3D" id="2.40.50.100">
    <property type="match status" value="1"/>
</dbReference>
<evidence type="ECO:0000256" key="5">
    <source>
        <dbReference type="SAM" id="MobiDB-lite"/>
    </source>
</evidence>
<evidence type="ECO:0000256" key="3">
    <source>
        <dbReference type="ARBA" id="ARBA00022729"/>
    </source>
</evidence>
<evidence type="ECO:0000313" key="10">
    <source>
        <dbReference type="Proteomes" id="UP000249577"/>
    </source>
</evidence>
<comment type="caution">
    <text evidence="9">The sequence shown here is derived from an EMBL/GenBank/DDBJ whole genome shotgun (WGS) entry which is preliminary data.</text>
</comment>
<dbReference type="Proteomes" id="UP000249577">
    <property type="component" value="Unassembled WGS sequence"/>
</dbReference>
<evidence type="ECO:0000256" key="4">
    <source>
        <dbReference type="ARBA" id="ARBA00023065"/>
    </source>
</evidence>
<evidence type="ECO:0000259" key="8">
    <source>
        <dbReference type="Pfam" id="PF25975"/>
    </source>
</evidence>
<keyword evidence="4" id="KW-0406">Ion transport</keyword>
<keyword evidence="2" id="KW-0813">Transport</keyword>
<dbReference type="GO" id="GO:0030288">
    <property type="term" value="C:outer membrane-bounded periplasmic space"/>
    <property type="evidence" value="ECO:0007669"/>
    <property type="project" value="TreeGrafter"/>
</dbReference>
<dbReference type="AlphaFoldDB" id="A0A2W5K5H4"/>
<evidence type="ECO:0000256" key="1">
    <source>
        <dbReference type="ARBA" id="ARBA00009477"/>
    </source>
</evidence>
<dbReference type="FunFam" id="2.40.420.20:FF:000003">
    <property type="entry name" value="Cation efflux system protein cusB"/>
    <property type="match status" value="1"/>
</dbReference>
<dbReference type="InterPro" id="IPR006143">
    <property type="entry name" value="RND_pump_MFP"/>
</dbReference>
<feature type="compositionally biased region" description="Basic and acidic residues" evidence="5">
    <location>
        <begin position="86"/>
        <end position="95"/>
    </location>
</feature>
<keyword evidence="3" id="KW-0732">Signal</keyword>
<dbReference type="PANTHER" id="PTHR30097:SF15">
    <property type="entry name" value="CATION EFFLUX SYSTEM PROTEIN CUSB"/>
    <property type="match status" value="1"/>
</dbReference>
<comment type="similarity">
    <text evidence="1">Belongs to the membrane fusion protein (MFP) (TC 8.A.1) family.</text>
</comment>
<dbReference type="Pfam" id="PF25954">
    <property type="entry name" value="Beta-barrel_RND_2"/>
    <property type="match status" value="1"/>
</dbReference>